<gene>
    <name evidence="1" type="primary">55</name>
    <name evidence="1" type="ORF">SP6_55</name>
</gene>
<organism evidence="1 2">
    <name type="scientific">Enterobacteria phage SP6</name>
    <name type="common">Bacteriophage SP6</name>
    <dbReference type="NCBI Taxonomy" id="2907955"/>
    <lineage>
        <taxon>Viruses</taxon>
        <taxon>Duplodnaviria</taxon>
        <taxon>Heunggongvirae</taxon>
        <taxon>Uroviricota</taxon>
        <taxon>Caudoviricetes</taxon>
        <taxon>Autographivirales</taxon>
        <taxon>Autosignataviridae</taxon>
        <taxon>Molineuxvirinae</taxon>
        <taxon>Zindervirus</taxon>
        <taxon>Zindervirus SP6</taxon>
    </lineage>
</organism>
<reference evidence="1 2" key="1">
    <citation type="journal article" date="2004" name="J. Bacteriol.">
        <title>Complete genomic sequence of the virulent Salmonella bacteriophage SP6.</title>
        <authorList>
            <person name="Dobbins A.T."/>
            <person name="George M. Jr."/>
            <person name="Basham D.A."/>
            <person name="Ford M.E."/>
            <person name="Houtz J.M."/>
            <person name="Pedulla M.L."/>
            <person name="Lawrence J.G."/>
            <person name="Hatfull G.F."/>
            <person name="Hendrix R.W."/>
        </authorList>
    </citation>
    <scope>NUCLEOTIDE SEQUENCE</scope>
</reference>
<name>A0ACD5EEY0_BPSP6</name>
<accession>A0ACD5EEY0</accession>
<evidence type="ECO:0000313" key="2">
    <source>
        <dbReference type="Proteomes" id="UP000001721"/>
    </source>
</evidence>
<dbReference type="Proteomes" id="UP000001721">
    <property type="component" value="Segment"/>
</dbReference>
<organismHost>
    <name type="scientific">Salmonella typhimurium</name>
    <dbReference type="NCBI Taxonomy" id="90371"/>
</organismHost>
<evidence type="ECO:0000313" key="1">
    <source>
        <dbReference type="EMBL" id="XGX93924.1"/>
    </source>
</evidence>
<protein>
    <submittedName>
        <fullName evidence="1">Uncharacterized protein</fullName>
    </submittedName>
</protein>
<dbReference type="EMBL" id="AY288927">
    <property type="protein sequence ID" value="XGX93924.1"/>
    <property type="molecule type" value="Genomic_DNA"/>
</dbReference>
<proteinExistence type="predicted"/>
<keyword evidence="2" id="KW-1185">Reference proteome</keyword>
<sequence>MDNCIAWCEKMVAKASAEGNYVDWQNYTNLLNEWKWRALR</sequence>